<dbReference type="AlphaFoldDB" id="A0A507QLX2"/>
<dbReference type="Gene3D" id="1.20.1740.10">
    <property type="entry name" value="Amino acid/polyamine transporter I"/>
    <property type="match status" value="1"/>
</dbReference>
<dbReference type="Pfam" id="PF13520">
    <property type="entry name" value="AA_permease_2"/>
    <property type="match status" value="1"/>
</dbReference>
<evidence type="ECO:0000256" key="1">
    <source>
        <dbReference type="ARBA" id="ARBA00004141"/>
    </source>
</evidence>
<proteinExistence type="predicted"/>
<comment type="subcellular location">
    <subcellularLocation>
        <location evidence="1">Membrane</location>
        <topology evidence="1">Multi-pass membrane protein</topology>
    </subcellularLocation>
</comment>
<accession>A0A507QLX2</accession>
<dbReference type="GO" id="GO:0022857">
    <property type="term" value="F:transmembrane transporter activity"/>
    <property type="evidence" value="ECO:0007669"/>
    <property type="project" value="InterPro"/>
</dbReference>
<keyword evidence="2" id="KW-0813">Transport</keyword>
<feature type="transmembrane region" description="Helical" evidence="6">
    <location>
        <begin position="87"/>
        <end position="111"/>
    </location>
</feature>
<feature type="transmembrane region" description="Helical" evidence="6">
    <location>
        <begin position="325"/>
        <end position="346"/>
    </location>
</feature>
<evidence type="ECO:0000313" key="7">
    <source>
        <dbReference type="EMBL" id="TQB68803.1"/>
    </source>
</evidence>
<dbReference type="EMBL" id="VIFY01000189">
    <property type="protein sequence ID" value="TQB68803.1"/>
    <property type="molecule type" value="Genomic_DNA"/>
</dbReference>
<dbReference type="Proteomes" id="UP000319663">
    <property type="component" value="Unassembled WGS sequence"/>
</dbReference>
<evidence type="ECO:0000256" key="4">
    <source>
        <dbReference type="ARBA" id="ARBA00022989"/>
    </source>
</evidence>
<feature type="transmembrane region" description="Helical" evidence="6">
    <location>
        <begin position="406"/>
        <end position="430"/>
    </location>
</feature>
<name>A0A507QLX2_MONPU</name>
<reference evidence="7 8" key="1">
    <citation type="submission" date="2019-06" db="EMBL/GenBank/DDBJ databases">
        <title>Wine fermentation using esterase from Monascus purpureus.</title>
        <authorList>
            <person name="Geng C."/>
            <person name="Zhang Y."/>
        </authorList>
    </citation>
    <scope>NUCLEOTIDE SEQUENCE [LARGE SCALE GENOMIC DNA]</scope>
    <source>
        <strain evidence="7">HQ1</strain>
    </source>
</reference>
<dbReference type="PANTHER" id="PTHR45649:SF14">
    <property type="entry name" value="GABA PERMEASE"/>
    <property type="match status" value="1"/>
</dbReference>
<feature type="transmembrane region" description="Helical" evidence="6">
    <location>
        <begin position="239"/>
        <end position="257"/>
    </location>
</feature>
<dbReference type="GO" id="GO:0016020">
    <property type="term" value="C:membrane"/>
    <property type="evidence" value="ECO:0007669"/>
    <property type="project" value="UniProtKB-SubCell"/>
</dbReference>
<organism evidence="7 8">
    <name type="scientific">Monascus purpureus</name>
    <name type="common">Red mold</name>
    <name type="synonym">Monascus anka</name>
    <dbReference type="NCBI Taxonomy" id="5098"/>
    <lineage>
        <taxon>Eukaryota</taxon>
        <taxon>Fungi</taxon>
        <taxon>Dikarya</taxon>
        <taxon>Ascomycota</taxon>
        <taxon>Pezizomycotina</taxon>
        <taxon>Eurotiomycetes</taxon>
        <taxon>Eurotiomycetidae</taxon>
        <taxon>Eurotiales</taxon>
        <taxon>Aspergillaceae</taxon>
        <taxon>Monascus</taxon>
    </lineage>
</organism>
<evidence type="ECO:0000256" key="5">
    <source>
        <dbReference type="ARBA" id="ARBA00023136"/>
    </source>
</evidence>
<keyword evidence="8" id="KW-1185">Reference proteome</keyword>
<keyword evidence="3 6" id="KW-0812">Transmembrane</keyword>
<evidence type="ECO:0000256" key="6">
    <source>
        <dbReference type="SAM" id="Phobius"/>
    </source>
</evidence>
<comment type="caution">
    <text evidence="7">The sequence shown here is derived from an EMBL/GenBank/DDBJ whole genome shotgun (WGS) entry which is preliminary data.</text>
</comment>
<evidence type="ECO:0000256" key="3">
    <source>
        <dbReference type="ARBA" id="ARBA00022692"/>
    </source>
</evidence>
<feature type="transmembrane region" description="Helical" evidence="6">
    <location>
        <begin position="199"/>
        <end position="219"/>
    </location>
</feature>
<feature type="transmembrane region" description="Helical" evidence="6">
    <location>
        <begin position="380"/>
        <end position="400"/>
    </location>
</feature>
<feature type="transmembrane region" description="Helical" evidence="6">
    <location>
        <begin position="451"/>
        <end position="471"/>
    </location>
</feature>
<dbReference type="STRING" id="5098.A0A507QLX2"/>
<keyword evidence="5 6" id="KW-0472">Membrane</keyword>
<gene>
    <name evidence="7" type="ORF">MPDQ_002737</name>
</gene>
<keyword evidence="4 6" id="KW-1133">Transmembrane helix</keyword>
<feature type="transmembrane region" description="Helical" evidence="6">
    <location>
        <begin position="168"/>
        <end position="187"/>
    </location>
</feature>
<feature type="transmembrane region" description="Helical" evidence="6">
    <location>
        <begin position="278"/>
        <end position="305"/>
    </location>
</feature>
<dbReference type="InterPro" id="IPR002293">
    <property type="entry name" value="AA/rel_permease1"/>
</dbReference>
<protein>
    <submittedName>
        <fullName evidence="7">Uncharacterized protein</fullName>
    </submittedName>
</protein>
<sequence length="536" mass="59391">MSKSIKELYRTSGSSNSRIDSSYLQYGAELAPAPAPNTSPTGSKTSLKRTHTFWSSMAYQTTILCSWSCNITLYYEIFTLGGPAALVWGTVLVTIGQLLVMASLAEYYSLWPSAGGQQFYTQMVAPERYRYFLSYTVGWCILLGEVSVAAGCALNSANIVGTFVQIPYMTFLLYCGFLFLPFLMGVFAGARYQPALQMFGAAFNIMCGLTWAIVFLAMAHKASARFIFTEFINTSGWTSDGWVFILSLYVPIYGLYGSDGVMHLSEEMKNPSRDGPRVMIWSMVWAGVTAWVSAVIMCYTVGTNWESRLEMLSSYLSWFMDATRSIYGGGVFCAIIMMGLNMLIVLNQSTASARLIWKMARDRAFPRSDYLSHISPYFNIPIRGLVAFFIINVLIGLIVLGSDLAFNAILSGGGIALQVSYCIPILCVVLRGRSKVLREGRQFDLGNFWGYVVNLLSLAWSVVVVLFYVFPQYLPVVGEISDMNWAIAILGGVVILASVSWFWTARKHYMRGAGPVLFGGNAEATPEYRLGLTDEE</sequence>
<feature type="transmembrane region" description="Helical" evidence="6">
    <location>
        <begin position="483"/>
        <end position="503"/>
    </location>
</feature>
<evidence type="ECO:0000313" key="8">
    <source>
        <dbReference type="Proteomes" id="UP000319663"/>
    </source>
</evidence>
<dbReference type="PANTHER" id="PTHR45649">
    <property type="entry name" value="AMINO-ACID PERMEASE BAT1"/>
    <property type="match status" value="1"/>
</dbReference>
<evidence type="ECO:0000256" key="2">
    <source>
        <dbReference type="ARBA" id="ARBA00022448"/>
    </source>
</evidence>
<feature type="transmembrane region" description="Helical" evidence="6">
    <location>
        <begin position="132"/>
        <end position="156"/>
    </location>
</feature>
<feature type="transmembrane region" description="Helical" evidence="6">
    <location>
        <begin position="53"/>
        <end position="75"/>
    </location>
</feature>
<dbReference type="PIRSF" id="PIRSF006060">
    <property type="entry name" value="AA_transporter"/>
    <property type="match status" value="1"/>
</dbReference>